<dbReference type="OrthoDB" id="4378831at2"/>
<dbReference type="InterPro" id="IPR018712">
    <property type="entry name" value="Tle1-like_cat"/>
</dbReference>
<dbReference type="PANTHER" id="PTHR33840">
    <property type="match status" value="1"/>
</dbReference>
<dbReference type="Pfam" id="PF09994">
    <property type="entry name" value="T6SS_Tle1-like_cat"/>
    <property type="match status" value="2"/>
</dbReference>
<reference evidence="3 4" key="1">
    <citation type="submission" date="2018-08" db="EMBL/GenBank/DDBJ databases">
        <title>Whole Genome Sequence of the Moderate Halophilic Marine Bacterium Marinobacter litoralis Sw-45.</title>
        <authorList>
            <person name="Musa H."/>
        </authorList>
    </citation>
    <scope>NUCLEOTIDE SEQUENCE [LARGE SCALE GENOMIC DNA]</scope>
    <source>
        <strain evidence="3 4">Sw-45</strain>
    </source>
</reference>
<dbReference type="AlphaFoldDB" id="A0A3M2R930"/>
<sequence>MKIVSTWDLRAADLPRLESPFFAAAKTKSLILDHAHNANNSDLERLLGRSRSSPGGGRASQNYRAALIEEVVRRIDDGELWLVHEVVDGEPSAPVVYWRSSGDGLKQWAIAEGVANSEIRSSVEALNRHGITPQQLDSHRIGGVGHLGASQFDAEFREKQREDARQQRSTSQSSNTSFLAQSVAPLALYAALEDEPETEKAPQEIHLEIGIFTDGTLNNAENSKELEERVAAECVSSLERGGISEEECAYWLGLSMGGSYANAPTNVAKLADLYDTSPSATEEIITYKFTVYASGVGTKTGAQDSTLAAISGLGESGIIGQVEGVFNDVVGQIKERSIREQISSLTIDLFGFSRGAASARHAVSEINRGPSGLLGLAFEKARLAWPRRIVVRFVGLFDTVAAIVNPMRLDFLASNSRNHPVQVYLDPKGVGKAVHLIASDEYRKNFALNSLRSRDGSLPGNFQEISLPGAHSDVGGGYPDQQREDLLISPYRPISRDRNKRPQQTMEWDNLDTLRGQKLSEGWIGEFSLPVQYSAKHAPVPDELELEGDPSVSVYVKRHDHPAPDGRVELSLRMLRQIRGEYSRLPLRLMHCLAVKAGVPLRKIPRRSDLDLPPEIENISENWLKEVVNGGVEVTLDTEQMSLLRNRYLHHSAHYNPLKLIVGGVSTTVMIGRNFSPNAPASSGERETHPNG</sequence>
<dbReference type="EMBL" id="QMDL01000005">
    <property type="protein sequence ID" value="RMJ01796.1"/>
    <property type="molecule type" value="Genomic_DNA"/>
</dbReference>
<feature type="domain" description="T6SS Phospholipase effector Tle1-like catalytic" evidence="2">
    <location>
        <begin position="386"/>
        <end position="484"/>
    </location>
</feature>
<dbReference type="Proteomes" id="UP000265903">
    <property type="component" value="Unassembled WGS sequence"/>
</dbReference>
<feature type="compositionally biased region" description="Basic and acidic residues" evidence="1">
    <location>
        <begin position="157"/>
        <end position="166"/>
    </location>
</feature>
<protein>
    <recommendedName>
        <fullName evidence="2">T6SS Phospholipase effector Tle1-like catalytic domain-containing protein</fullName>
    </recommendedName>
</protein>
<gene>
    <name evidence="3" type="ORF">DOQ08_03075</name>
</gene>
<dbReference type="PANTHER" id="PTHR33840:SF1">
    <property type="entry name" value="TLE1 PHOSPHOLIPASE DOMAIN-CONTAINING PROTEIN"/>
    <property type="match status" value="1"/>
</dbReference>
<feature type="compositionally biased region" description="Low complexity" evidence="1">
    <location>
        <begin position="167"/>
        <end position="176"/>
    </location>
</feature>
<comment type="caution">
    <text evidence="3">The sequence shown here is derived from an EMBL/GenBank/DDBJ whole genome shotgun (WGS) entry which is preliminary data.</text>
</comment>
<evidence type="ECO:0000259" key="2">
    <source>
        <dbReference type="Pfam" id="PF09994"/>
    </source>
</evidence>
<proteinExistence type="predicted"/>
<name>A0A3M2R930_9GAMM</name>
<organism evidence="3 4">
    <name type="scientific">Marinobacter litoralis</name>
    <dbReference type="NCBI Taxonomy" id="187981"/>
    <lineage>
        <taxon>Bacteria</taxon>
        <taxon>Pseudomonadati</taxon>
        <taxon>Pseudomonadota</taxon>
        <taxon>Gammaproteobacteria</taxon>
        <taxon>Pseudomonadales</taxon>
        <taxon>Marinobacteraceae</taxon>
        <taxon>Marinobacter</taxon>
    </lineage>
</organism>
<feature type="region of interest" description="Disordered" evidence="1">
    <location>
        <begin position="157"/>
        <end position="176"/>
    </location>
</feature>
<keyword evidence="4" id="KW-1185">Reference proteome</keyword>
<accession>A0A3M2R930</accession>
<dbReference type="RefSeq" id="WP_114335850.1">
    <property type="nucleotide sequence ID" value="NZ_QMDL01000005.1"/>
</dbReference>
<evidence type="ECO:0000313" key="4">
    <source>
        <dbReference type="Proteomes" id="UP000265903"/>
    </source>
</evidence>
<evidence type="ECO:0000313" key="3">
    <source>
        <dbReference type="EMBL" id="RMJ01796.1"/>
    </source>
</evidence>
<feature type="domain" description="T6SS Phospholipase effector Tle1-like catalytic" evidence="2">
    <location>
        <begin position="262"/>
        <end position="364"/>
    </location>
</feature>
<evidence type="ECO:0000256" key="1">
    <source>
        <dbReference type="SAM" id="MobiDB-lite"/>
    </source>
</evidence>